<dbReference type="InterPro" id="IPR050109">
    <property type="entry name" value="HTH-type_TetR-like_transc_reg"/>
</dbReference>
<dbReference type="AlphaFoldDB" id="A0A0G3X597"/>
<accession>A0A0G3X597</accession>
<keyword evidence="3" id="KW-0804">Transcription</keyword>
<dbReference type="GO" id="GO:0000976">
    <property type="term" value="F:transcription cis-regulatory region binding"/>
    <property type="evidence" value="ECO:0007669"/>
    <property type="project" value="TreeGrafter"/>
</dbReference>
<gene>
    <name evidence="6" type="ORF">AM2010_288</name>
</gene>
<evidence type="ECO:0000256" key="2">
    <source>
        <dbReference type="ARBA" id="ARBA00023125"/>
    </source>
</evidence>
<sequence length="226" mass="24663">MADPSDSKGPNPRGRAYHKGNVAADLREAAERILAAENLENVSVRRLAREVGIAPANFYNHFNNLDELLAKIASASLDQAITRAVTTWSGHGSKPELLIASATEFIQFCLRNKQLMRLMLRRREHVDGDEYDDVSARSLMEVTRFIYGDVSEVASSGPNFEKHGMAIGYIALTYGFALILADGRFSLDGEDEVQLSKFVRNGILPFLDGSAAAILAAGNEGPHPSD</sequence>
<dbReference type="InterPro" id="IPR001647">
    <property type="entry name" value="HTH_TetR"/>
</dbReference>
<dbReference type="InterPro" id="IPR009057">
    <property type="entry name" value="Homeodomain-like_sf"/>
</dbReference>
<proteinExistence type="predicted"/>
<dbReference type="KEGG" id="amx:AM2010_288"/>
<keyword evidence="1" id="KW-0805">Transcription regulation</keyword>
<reference evidence="6 7" key="1">
    <citation type="submission" date="2015-06" db="EMBL/GenBank/DDBJ databases">
        <authorList>
            <person name="Kim K.M."/>
        </authorList>
    </citation>
    <scope>NUCLEOTIDE SEQUENCE [LARGE SCALE GENOMIC DNA]</scope>
    <source>
        <strain evidence="6 7">KCTC 22370</strain>
    </source>
</reference>
<feature type="domain" description="HTH tetR-type" evidence="5">
    <location>
        <begin position="20"/>
        <end position="80"/>
    </location>
</feature>
<dbReference type="PATRIC" id="fig|543877.4.peg.290"/>
<dbReference type="Pfam" id="PF00440">
    <property type="entry name" value="TetR_N"/>
    <property type="match status" value="1"/>
</dbReference>
<dbReference type="GO" id="GO:0003700">
    <property type="term" value="F:DNA-binding transcription factor activity"/>
    <property type="evidence" value="ECO:0007669"/>
    <property type="project" value="TreeGrafter"/>
</dbReference>
<evidence type="ECO:0000313" key="7">
    <source>
        <dbReference type="Proteomes" id="UP000037643"/>
    </source>
</evidence>
<dbReference type="PANTHER" id="PTHR30055">
    <property type="entry name" value="HTH-TYPE TRANSCRIPTIONAL REGULATOR RUTR"/>
    <property type="match status" value="1"/>
</dbReference>
<keyword evidence="7" id="KW-1185">Reference proteome</keyword>
<organism evidence="6 7">
    <name type="scientific">Pelagerythrobacter marensis</name>
    <dbReference type="NCBI Taxonomy" id="543877"/>
    <lineage>
        <taxon>Bacteria</taxon>
        <taxon>Pseudomonadati</taxon>
        <taxon>Pseudomonadota</taxon>
        <taxon>Alphaproteobacteria</taxon>
        <taxon>Sphingomonadales</taxon>
        <taxon>Erythrobacteraceae</taxon>
        <taxon>Pelagerythrobacter</taxon>
    </lineage>
</organism>
<protein>
    <recommendedName>
        <fullName evidence="5">HTH tetR-type domain-containing protein</fullName>
    </recommendedName>
</protein>
<dbReference type="PROSITE" id="PS50977">
    <property type="entry name" value="HTH_TETR_2"/>
    <property type="match status" value="1"/>
</dbReference>
<feature type="DNA-binding region" description="H-T-H motif" evidence="4">
    <location>
        <begin position="43"/>
        <end position="62"/>
    </location>
</feature>
<dbReference type="PANTHER" id="PTHR30055:SF234">
    <property type="entry name" value="HTH-TYPE TRANSCRIPTIONAL REGULATOR BETI"/>
    <property type="match status" value="1"/>
</dbReference>
<dbReference type="SUPFAM" id="SSF46689">
    <property type="entry name" value="Homeodomain-like"/>
    <property type="match status" value="1"/>
</dbReference>
<evidence type="ECO:0000256" key="1">
    <source>
        <dbReference type="ARBA" id="ARBA00023015"/>
    </source>
</evidence>
<dbReference type="Proteomes" id="UP000037643">
    <property type="component" value="Chromosome"/>
</dbReference>
<evidence type="ECO:0000313" key="6">
    <source>
        <dbReference type="EMBL" id="AKM06377.1"/>
    </source>
</evidence>
<evidence type="ECO:0000256" key="4">
    <source>
        <dbReference type="PROSITE-ProRule" id="PRU00335"/>
    </source>
</evidence>
<evidence type="ECO:0000256" key="3">
    <source>
        <dbReference type="ARBA" id="ARBA00023163"/>
    </source>
</evidence>
<evidence type="ECO:0000259" key="5">
    <source>
        <dbReference type="PROSITE" id="PS50977"/>
    </source>
</evidence>
<name>A0A0G3X597_9SPHN</name>
<dbReference type="RefSeq" id="WP_082132762.1">
    <property type="nucleotide sequence ID" value="NZ_CP011805.1"/>
</dbReference>
<dbReference type="Gene3D" id="1.10.357.10">
    <property type="entry name" value="Tetracycline Repressor, domain 2"/>
    <property type="match status" value="1"/>
</dbReference>
<dbReference type="EMBL" id="CP011805">
    <property type="protein sequence ID" value="AKM06377.1"/>
    <property type="molecule type" value="Genomic_DNA"/>
</dbReference>
<keyword evidence="2 4" id="KW-0238">DNA-binding</keyword>
<dbReference type="OrthoDB" id="7056813at2"/>